<sequence length="145" mass="17076">MTPHIRPGQQSDVVACVDILRDWADETLWMAELDDLQPMQAFWRDLFETDLVWVAEMGDRIVGFCTRDDDNIGALYVVAEARRTGIGKRLLDMAKADRDWITVWVYEKNIHALRFYKREGLLEVSREIEHESNLMNIEHRWTNPN</sequence>
<comment type="caution">
    <text evidence="4">The sequence shown here is derived from an EMBL/GenBank/DDBJ whole genome shotgun (WGS) entry which is preliminary data.</text>
</comment>
<gene>
    <name evidence="4" type="ORF">FKG95_28660</name>
</gene>
<keyword evidence="2" id="KW-0012">Acyltransferase</keyword>
<evidence type="ECO:0000259" key="3">
    <source>
        <dbReference type="PROSITE" id="PS51186"/>
    </source>
</evidence>
<organism evidence="4 5">
    <name type="scientific">Denitrobaculum tricleocarpae</name>
    <dbReference type="NCBI Taxonomy" id="2591009"/>
    <lineage>
        <taxon>Bacteria</taxon>
        <taxon>Pseudomonadati</taxon>
        <taxon>Pseudomonadota</taxon>
        <taxon>Alphaproteobacteria</taxon>
        <taxon>Rhodospirillales</taxon>
        <taxon>Rhodospirillaceae</taxon>
        <taxon>Denitrobaculum</taxon>
    </lineage>
</organism>
<name>A0A545SY11_9PROT</name>
<dbReference type="InterPro" id="IPR050832">
    <property type="entry name" value="Bact_Acetyltransf"/>
</dbReference>
<protein>
    <submittedName>
        <fullName evidence="4">GNAT family N-acetyltransferase</fullName>
    </submittedName>
</protein>
<dbReference type="GO" id="GO:0016747">
    <property type="term" value="F:acyltransferase activity, transferring groups other than amino-acyl groups"/>
    <property type="evidence" value="ECO:0007669"/>
    <property type="project" value="InterPro"/>
</dbReference>
<dbReference type="OrthoDB" id="9797417at2"/>
<proteinExistence type="predicted"/>
<dbReference type="Gene3D" id="3.40.630.30">
    <property type="match status" value="1"/>
</dbReference>
<dbReference type="InterPro" id="IPR016181">
    <property type="entry name" value="Acyl_CoA_acyltransferase"/>
</dbReference>
<evidence type="ECO:0000313" key="4">
    <source>
        <dbReference type="EMBL" id="TQV69851.1"/>
    </source>
</evidence>
<dbReference type="SUPFAM" id="SSF55729">
    <property type="entry name" value="Acyl-CoA N-acyltransferases (Nat)"/>
    <property type="match status" value="1"/>
</dbReference>
<evidence type="ECO:0000256" key="2">
    <source>
        <dbReference type="ARBA" id="ARBA00023315"/>
    </source>
</evidence>
<keyword evidence="1 4" id="KW-0808">Transferase</keyword>
<dbReference type="EMBL" id="VHSH01000020">
    <property type="protein sequence ID" value="TQV69851.1"/>
    <property type="molecule type" value="Genomic_DNA"/>
</dbReference>
<dbReference type="PANTHER" id="PTHR43877">
    <property type="entry name" value="AMINOALKYLPHOSPHONATE N-ACETYLTRANSFERASE-RELATED-RELATED"/>
    <property type="match status" value="1"/>
</dbReference>
<keyword evidence="5" id="KW-1185">Reference proteome</keyword>
<dbReference type="PROSITE" id="PS51186">
    <property type="entry name" value="GNAT"/>
    <property type="match status" value="1"/>
</dbReference>
<evidence type="ECO:0000313" key="5">
    <source>
        <dbReference type="Proteomes" id="UP000315252"/>
    </source>
</evidence>
<dbReference type="Pfam" id="PF13508">
    <property type="entry name" value="Acetyltransf_7"/>
    <property type="match status" value="1"/>
</dbReference>
<dbReference type="CDD" id="cd04301">
    <property type="entry name" value="NAT_SF"/>
    <property type="match status" value="1"/>
</dbReference>
<feature type="domain" description="N-acetyltransferase" evidence="3">
    <location>
        <begin position="3"/>
        <end position="144"/>
    </location>
</feature>
<dbReference type="Proteomes" id="UP000315252">
    <property type="component" value="Unassembled WGS sequence"/>
</dbReference>
<dbReference type="InterPro" id="IPR000182">
    <property type="entry name" value="GNAT_dom"/>
</dbReference>
<reference evidence="4 5" key="1">
    <citation type="submission" date="2019-06" db="EMBL/GenBank/DDBJ databases">
        <title>Whole genome sequence for Rhodospirillaceae sp. R148.</title>
        <authorList>
            <person name="Wang G."/>
        </authorList>
    </citation>
    <scope>NUCLEOTIDE SEQUENCE [LARGE SCALE GENOMIC DNA]</scope>
    <source>
        <strain evidence="4 5">R148</strain>
    </source>
</reference>
<evidence type="ECO:0000256" key="1">
    <source>
        <dbReference type="ARBA" id="ARBA00022679"/>
    </source>
</evidence>
<dbReference type="AlphaFoldDB" id="A0A545SY11"/>
<accession>A0A545SY11</accession>